<accession>U4US44</accession>
<dbReference type="OrthoDB" id="6777517at2759"/>
<evidence type="ECO:0000313" key="4">
    <source>
        <dbReference type="Proteomes" id="UP000030742"/>
    </source>
</evidence>
<dbReference type="Proteomes" id="UP000030742">
    <property type="component" value="Unassembled WGS sequence"/>
</dbReference>
<dbReference type="InterPro" id="IPR036691">
    <property type="entry name" value="Endo/exonu/phosph_ase_sf"/>
</dbReference>
<dbReference type="InterPro" id="IPR005135">
    <property type="entry name" value="Endo/exonuclease/phosphatase"/>
</dbReference>
<dbReference type="Gene3D" id="3.60.10.10">
    <property type="entry name" value="Endonuclease/exonuclease/phosphatase"/>
    <property type="match status" value="1"/>
</dbReference>
<protein>
    <recommendedName>
        <fullName evidence="2">Endonuclease/exonuclease/phosphatase domain-containing protein</fullName>
    </recommendedName>
</protein>
<name>U4US44_DENPD</name>
<gene>
    <name evidence="3" type="ORF">D910_00608</name>
</gene>
<sequence>MDFSDTNGDCFINVDNRHKVIDCGKGAGYVHVELEACVLVSCYFSPNRGIGEFESLLHNLGDFIRQTRQSGKRVVMGGDLNAKTNIIGSKTTNQRGRLFQEWIIANELVILNQGDIPTFSNANGSTVIDFTAATEEICQRVTNWRVEAENENLSDHNNIRFVIESRPRDRIPNLGRAGWIVGEEEMRRILAAWRSRHLDSTLTKVKPEQLIESITELLNRHAKRKSGNARRPPVYWWNSDIAALRSICISSRRQLTRAQKQHGSRSSMQELVETHKGNKHALKKEIRKSKVSKWKQLCTELDSDIWGKAYQIVTKRLNLRNRSYPDEKTTSLQIEKLFPKRLLKPWNSEETAETESTQDIPNFTMEEVLNLQLGKGVESIAYADDLGIIIGAKNTEILKRKVGYAVSKVTETLDSMGIKVAVEKTESVLLAAPRKITNIVLEVGGKTVATSNSVRYLGVMIDRNLKMRKHIKHTVEKANRMLTLLYRLMPRVGGPRSNKRRILASAVTSAVLYGAPTWHQTLDFKHYSGLLTGINRRLAIMIASGYRTVPTTAIEAIAGTIPIDLLVWERVQVHAHGRDYKSEARKTALEKWQERWSCYDGWAKIFIKDVREWTKRKFGEVDFLTTQAMTGHGVFGSYLKKIKKQDDDDCWFCGAQDTPEHSIFQCPRFQNIRLQFELGCGIKISKSNIGDIILQGEAGWKGTTDMLREIMRIKTQEERRREQEARSLNG</sequence>
<evidence type="ECO:0000259" key="2">
    <source>
        <dbReference type="Pfam" id="PF14529"/>
    </source>
</evidence>
<feature type="region of interest" description="Disordered" evidence="1">
    <location>
        <begin position="259"/>
        <end position="283"/>
    </location>
</feature>
<feature type="domain" description="Endonuclease/exonuclease/phosphatase" evidence="2">
    <location>
        <begin position="39"/>
        <end position="159"/>
    </location>
</feature>
<dbReference type="AlphaFoldDB" id="U4US44"/>
<organism evidence="3 4">
    <name type="scientific">Dendroctonus ponderosae</name>
    <name type="common">Mountain pine beetle</name>
    <dbReference type="NCBI Taxonomy" id="77166"/>
    <lineage>
        <taxon>Eukaryota</taxon>
        <taxon>Metazoa</taxon>
        <taxon>Ecdysozoa</taxon>
        <taxon>Arthropoda</taxon>
        <taxon>Hexapoda</taxon>
        <taxon>Insecta</taxon>
        <taxon>Pterygota</taxon>
        <taxon>Neoptera</taxon>
        <taxon>Endopterygota</taxon>
        <taxon>Coleoptera</taxon>
        <taxon>Polyphaga</taxon>
        <taxon>Cucujiformia</taxon>
        <taxon>Curculionidae</taxon>
        <taxon>Scolytinae</taxon>
        <taxon>Dendroctonus</taxon>
    </lineage>
</organism>
<dbReference type="EMBL" id="KI208746">
    <property type="protein sequence ID" value="ERL95927.1"/>
    <property type="molecule type" value="Genomic_DNA"/>
</dbReference>
<dbReference type="Pfam" id="PF14529">
    <property type="entry name" value="Exo_endo_phos_2"/>
    <property type="match status" value="1"/>
</dbReference>
<dbReference type="SUPFAM" id="SSF56219">
    <property type="entry name" value="DNase I-like"/>
    <property type="match status" value="1"/>
</dbReference>
<proteinExistence type="predicted"/>
<evidence type="ECO:0000313" key="3">
    <source>
        <dbReference type="EMBL" id="ERL95927.1"/>
    </source>
</evidence>
<evidence type="ECO:0000256" key="1">
    <source>
        <dbReference type="SAM" id="MobiDB-lite"/>
    </source>
</evidence>
<dbReference type="GO" id="GO:0003824">
    <property type="term" value="F:catalytic activity"/>
    <property type="evidence" value="ECO:0007669"/>
    <property type="project" value="InterPro"/>
</dbReference>
<dbReference type="CDD" id="cd09077">
    <property type="entry name" value="R1-I-EN"/>
    <property type="match status" value="1"/>
</dbReference>
<reference evidence="3 4" key="1">
    <citation type="journal article" date="2013" name="Genome Biol.">
        <title>Draft genome of the mountain pine beetle, Dendroctonus ponderosae Hopkins, a major forest pest.</title>
        <authorList>
            <person name="Keeling C.I."/>
            <person name="Yuen M.M."/>
            <person name="Liao N.Y."/>
            <person name="Docking T.R."/>
            <person name="Chan S.K."/>
            <person name="Taylor G.A."/>
            <person name="Palmquist D.L."/>
            <person name="Jackman S.D."/>
            <person name="Nguyen A."/>
            <person name="Li M."/>
            <person name="Henderson H."/>
            <person name="Janes J.K."/>
            <person name="Zhao Y."/>
            <person name="Pandoh P."/>
            <person name="Moore R."/>
            <person name="Sperling F.A."/>
            <person name="Huber D.P."/>
            <person name="Birol I."/>
            <person name="Jones S.J."/>
            <person name="Bohlmann J."/>
        </authorList>
    </citation>
    <scope>NUCLEOTIDE SEQUENCE</scope>
</reference>
<dbReference type="PANTHER" id="PTHR19446">
    <property type="entry name" value="REVERSE TRANSCRIPTASES"/>
    <property type="match status" value="1"/>
</dbReference>